<dbReference type="Proteomes" id="UP000306584">
    <property type="component" value="Unassembled WGS sequence"/>
</dbReference>
<dbReference type="EMBL" id="QZBD01000339">
    <property type="protein sequence ID" value="THY18813.1"/>
    <property type="molecule type" value="Genomic_DNA"/>
</dbReference>
<protein>
    <submittedName>
        <fullName evidence="2">Uncharacterized protein</fullName>
    </submittedName>
</protein>
<organism evidence="2 3">
    <name type="scientific">Aureobasidium pullulans</name>
    <name type="common">Black yeast</name>
    <name type="synonym">Pullularia pullulans</name>
    <dbReference type="NCBI Taxonomy" id="5580"/>
    <lineage>
        <taxon>Eukaryota</taxon>
        <taxon>Fungi</taxon>
        <taxon>Dikarya</taxon>
        <taxon>Ascomycota</taxon>
        <taxon>Pezizomycotina</taxon>
        <taxon>Dothideomycetes</taxon>
        <taxon>Dothideomycetidae</taxon>
        <taxon>Dothideales</taxon>
        <taxon>Saccotheciaceae</taxon>
        <taxon>Aureobasidium</taxon>
    </lineage>
</organism>
<accession>A0A4V4JTU6</accession>
<feature type="region of interest" description="Disordered" evidence="1">
    <location>
        <begin position="51"/>
        <end position="84"/>
    </location>
</feature>
<dbReference type="AlphaFoldDB" id="A0A4V4JTU6"/>
<reference evidence="2 3" key="1">
    <citation type="submission" date="2018-10" db="EMBL/GenBank/DDBJ databases">
        <title>Fifty Aureobasidium pullulans genomes reveal a recombining polyextremotolerant generalist.</title>
        <authorList>
            <person name="Gostincar C."/>
            <person name="Turk M."/>
            <person name="Zajc J."/>
            <person name="Gunde-Cimerman N."/>
        </authorList>
    </citation>
    <scope>NUCLEOTIDE SEQUENCE [LARGE SCALE GENOMIC DNA]</scope>
    <source>
        <strain evidence="2 3">EXF-6604</strain>
    </source>
</reference>
<feature type="compositionally biased region" description="Low complexity" evidence="1">
    <location>
        <begin position="60"/>
        <end position="77"/>
    </location>
</feature>
<gene>
    <name evidence="2" type="ORF">D6D01_07190</name>
</gene>
<sequence length="273" mass="30815">MLAKQPLERTLYRIYLVIRTTIKAMSHPQDIDLPDYDSAFAVQQATAAGGDTDIEMTDVSGSSSSSPHRPLSPLDPSTPLYTRNPPRNCDIPAAHLIDLTKELTREGGPLPIAGPYLDIDISKTLALMLDRFQNQSQRFFRLRYAINYLHQGLTPTCKYPGCKSRCKIVDHNLETLTPKMLQPDGVAHLRYIVSDKEHAVFLSVSCNHDDWNPTFAWSSKSVGFLANPVTSTVTYERWATREFFFSRQIDTNPYPGMINAPILSRKDRRKTKG</sequence>
<name>A0A4V4JTU6_AURPU</name>
<evidence type="ECO:0000256" key="1">
    <source>
        <dbReference type="SAM" id="MobiDB-lite"/>
    </source>
</evidence>
<proteinExistence type="predicted"/>
<evidence type="ECO:0000313" key="2">
    <source>
        <dbReference type="EMBL" id="THY18813.1"/>
    </source>
</evidence>
<comment type="caution">
    <text evidence="2">The sequence shown here is derived from an EMBL/GenBank/DDBJ whole genome shotgun (WGS) entry which is preliminary data.</text>
</comment>
<evidence type="ECO:0000313" key="3">
    <source>
        <dbReference type="Proteomes" id="UP000306584"/>
    </source>
</evidence>